<dbReference type="STRING" id="252474.B1A74_05080"/>
<gene>
    <name evidence="2" type="ORF">B1A74_05080</name>
</gene>
<protein>
    <submittedName>
        <fullName evidence="2">Invasion associated locus B family protein</fullName>
    </submittedName>
</protein>
<proteinExistence type="predicted"/>
<feature type="compositionally biased region" description="Low complexity" evidence="1">
    <location>
        <begin position="16"/>
        <end position="41"/>
    </location>
</feature>
<reference evidence="2 3" key="1">
    <citation type="submission" date="2017-02" db="EMBL/GenBank/DDBJ databases">
        <title>Genomic diversity within the haloalkaliphilic genus Thioalkalivibrio.</title>
        <authorList>
            <person name="Ahn A.-C."/>
            <person name="Meier-Kolthoff J."/>
            <person name="Overmars L."/>
            <person name="Richter M."/>
            <person name="Woyke T."/>
            <person name="Sorokin D.Y."/>
            <person name="Muyzer G."/>
        </authorList>
    </citation>
    <scope>NUCLEOTIDE SEQUENCE [LARGE SCALE GENOMIC DNA]</scope>
    <source>
        <strain evidence="2 3">HL17</strain>
    </source>
</reference>
<keyword evidence="3" id="KW-1185">Reference proteome</keyword>
<dbReference type="Gene3D" id="2.60.40.1880">
    <property type="entry name" value="Invasion associated locus B (IalB) protein"/>
    <property type="match status" value="1"/>
</dbReference>
<sequence>MLGALVALAPTIASGQQAQQPAPAPGQAPAQAPQPVQQEPEVTTHQDWESLCWELDDGSEFCQMQQTLQVENQGQQGPYLQTTVRSEGDRHVMELLLPLGVDLRPGIVMQVDEGEERNAGFVTCIQQGCVAATELTDEMLGELRGGRELNVGFRPLQSEQVLVFDVSLMGFTAASNRL</sequence>
<name>A0A1V3A0P3_9GAMM</name>
<evidence type="ECO:0000256" key="1">
    <source>
        <dbReference type="SAM" id="MobiDB-lite"/>
    </source>
</evidence>
<evidence type="ECO:0000313" key="2">
    <source>
        <dbReference type="EMBL" id="OOC10663.1"/>
    </source>
</evidence>
<feature type="region of interest" description="Disordered" evidence="1">
    <location>
        <begin position="16"/>
        <end position="45"/>
    </location>
</feature>
<dbReference type="AlphaFoldDB" id="A0A1V3A0P3"/>
<evidence type="ECO:0000313" key="3">
    <source>
        <dbReference type="Proteomes" id="UP000189177"/>
    </source>
</evidence>
<dbReference type="InterPro" id="IPR010642">
    <property type="entry name" value="Invasion_prot_B"/>
</dbReference>
<organism evidence="2 3">
    <name type="scientific">Thioalkalivibrio halophilus</name>
    <dbReference type="NCBI Taxonomy" id="252474"/>
    <lineage>
        <taxon>Bacteria</taxon>
        <taxon>Pseudomonadati</taxon>
        <taxon>Pseudomonadota</taxon>
        <taxon>Gammaproteobacteria</taxon>
        <taxon>Chromatiales</taxon>
        <taxon>Ectothiorhodospiraceae</taxon>
        <taxon>Thioalkalivibrio</taxon>
    </lineage>
</organism>
<accession>A0A1V3A0P3</accession>
<dbReference type="Pfam" id="PF06776">
    <property type="entry name" value="IalB"/>
    <property type="match status" value="1"/>
</dbReference>
<comment type="caution">
    <text evidence="2">The sequence shown here is derived from an EMBL/GenBank/DDBJ whole genome shotgun (WGS) entry which is preliminary data.</text>
</comment>
<dbReference type="InterPro" id="IPR038696">
    <property type="entry name" value="IalB_sf"/>
</dbReference>
<dbReference type="Proteomes" id="UP000189177">
    <property type="component" value="Unassembled WGS sequence"/>
</dbReference>
<dbReference type="EMBL" id="MUZR01000013">
    <property type="protein sequence ID" value="OOC10663.1"/>
    <property type="molecule type" value="Genomic_DNA"/>
</dbReference>